<name>A0A3M6UCF2_POCDA</name>
<evidence type="ECO:0000313" key="1">
    <source>
        <dbReference type="EMBL" id="RMX51229.1"/>
    </source>
</evidence>
<feature type="non-terminal residue" evidence="1">
    <location>
        <position position="83"/>
    </location>
</feature>
<keyword evidence="2" id="KW-1185">Reference proteome</keyword>
<sequence>FVKDVGSHIHLGLTLQSNSVVEISYIDRSTLRCLYKSLIRQLMEYEDVIWNNCRNCDSAFLNTVQYEAARVVTGAIKEISSAS</sequence>
<feature type="non-terminal residue" evidence="1">
    <location>
        <position position="1"/>
    </location>
</feature>
<evidence type="ECO:0000313" key="2">
    <source>
        <dbReference type="Proteomes" id="UP000275408"/>
    </source>
</evidence>
<dbReference type="Proteomes" id="UP000275408">
    <property type="component" value="Unassembled WGS sequence"/>
</dbReference>
<gene>
    <name evidence="1" type="ORF">pdam_00004049</name>
</gene>
<dbReference type="AlphaFoldDB" id="A0A3M6UCF2"/>
<protein>
    <submittedName>
        <fullName evidence="1">Uncharacterized protein</fullName>
    </submittedName>
</protein>
<proteinExistence type="predicted"/>
<dbReference type="EMBL" id="RCHS01001810">
    <property type="protein sequence ID" value="RMX51229.1"/>
    <property type="molecule type" value="Genomic_DNA"/>
</dbReference>
<organism evidence="1 2">
    <name type="scientific">Pocillopora damicornis</name>
    <name type="common">Cauliflower coral</name>
    <name type="synonym">Millepora damicornis</name>
    <dbReference type="NCBI Taxonomy" id="46731"/>
    <lineage>
        <taxon>Eukaryota</taxon>
        <taxon>Metazoa</taxon>
        <taxon>Cnidaria</taxon>
        <taxon>Anthozoa</taxon>
        <taxon>Hexacorallia</taxon>
        <taxon>Scleractinia</taxon>
        <taxon>Astrocoeniina</taxon>
        <taxon>Pocilloporidae</taxon>
        <taxon>Pocillopora</taxon>
    </lineage>
</organism>
<reference evidence="1 2" key="1">
    <citation type="journal article" date="2018" name="Sci. Rep.">
        <title>Comparative analysis of the Pocillopora damicornis genome highlights role of immune system in coral evolution.</title>
        <authorList>
            <person name="Cunning R."/>
            <person name="Bay R.A."/>
            <person name="Gillette P."/>
            <person name="Baker A.C."/>
            <person name="Traylor-Knowles N."/>
        </authorList>
    </citation>
    <scope>NUCLEOTIDE SEQUENCE [LARGE SCALE GENOMIC DNA]</scope>
    <source>
        <strain evidence="1">RSMAS</strain>
        <tissue evidence="1">Whole animal</tissue>
    </source>
</reference>
<comment type="caution">
    <text evidence="1">The sequence shown here is derived from an EMBL/GenBank/DDBJ whole genome shotgun (WGS) entry which is preliminary data.</text>
</comment>
<accession>A0A3M6UCF2</accession>